<evidence type="ECO:0000259" key="3">
    <source>
        <dbReference type="Pfam" id="PF00931"/>
    </source>
</evidence>
<evidence type="ECO:0000256" key="1">
    <source>
        <dbReference type="PROSITE-ProRule" id="PRU00339"/>
    </source>
</evidence>
<dbReference type="PROSITE" id="PS50005">
    <property type="entry name" value="TPR"/>
    <property type="match status" value="9"/>
</dbReference>
<gene>
    <name evidence="4" type="ordered locus">Tery_0765</name>
</gene>
<feature type="repeat" description="TPR" evidence="1">
    <location>
        <begin position="644"/>
        <end position="677"/>
    </location>
</feature>
<keyword evidence="2" id="KW-0175">Coiled coil</keyword>
<evidence type="ECO:0000256" key="2">
    <source>
        <dbReference type="SAM" id="Coils"/>
    </source>
</evidence>
<dbReference type="InterPro" id="IPR027417">
    <property type="entry name" value="P-loop_NTPase"/>
</dbReference>
<dbReference type="PANTHER" id="PTHR47691">
    <property type="entry name" value="REGULATOR-RELATED"/>
    <property type="match status" value="1"/>
</dbReference>
<dbReference type="SUPFAM" id="SSF52540">
    <property type="entry name" value="P-loop containing nucleoside triphosphate hydrolases"/>
    <property type="match status" value="1"/>
</dbReference>
<dbReference type="Pfam" id="PF13424">
    <property type="entry name" value="TPR_12"/>
    <property type="match status" value="5"/>
</dbReference>
<dbReference type="Gene3D" id="2.40.50.140">
    <property type="entry name" value="Nucleic acid-binding proteins"/>
    <property type="match status" value="1"/>
</dbReference>
<dbReference type="InterPro" id="IPR012340">
    <property type="entry name" value="NA-bd_OB-fold"/>
</dbReference>
<organism evidence="4">
    <name type="scientific">Trichodesmium erythraeum (strain IMS101)</name>
    <dbReference type="NCBI Taxonomy" id="203124"/>
    <lineage>
        <taxon>Bacteria</taxon>
        <taxon>Bacillati</taxon>
        <taxon>Cyanobacteriota</taxon>
        <taxon>Cyanophyceae</taxon>
        <taxon>Oscillatoriophycideae</taxon>
        <taxon>Oscillatoriales</taxon>
        <taxon>Microcoleaceae</taxon>
        <taxon>Trichodesmium</taxon>
    </lineage>
</organism>
<name>Q117Y2_TRIEI</name>
<keyword evidence="1" id="KW-0802">TPR repeat</keyword>
<dbReference type="InterPro" id="IPR042197">
    <property type="entry name" value="Apaf_helical"/>
</dbReference>
<dbReference type="InterPro" id="IPR002182">
    <property type="entry name" value="NB-ARC"/>
</dbReference>
<dbReference type="EMBL" id="CP000393">
    <property type="protein sequence ID" value="ABG50192.1"/>
    <property type="molecule type" value="Genomic_DNA"/>
</dbReference>
<feature type="coiled-coil region" evidence="2">
    <location>
        <begin position="773"/>
        <end position="838"/>
    </location>
</feature>
<dbReference type="Gene3D" id="3.40.50.300">
    <property type="entry name" value="P-loop containing nucleotide triphosphate hydrolases"/>
    <property type="match status" value="1"/>
</dbReference>
<dbReference type="Pfam" id="PF13181">
    <property type="entry name" value="TPR_8"/>
    <property type="match status" value="1"/>
</dbReference>
<dbReference type="Gene3D" id="1.10.8.430">
    <property type="entry name" value="Helical domain of apoptotic protease-activating factors"/>
    <property type="match status" value="1"/>
</dbReference>
<feature type="repeat" description="TPR" evidence="1">
    <location>
        <begin position="842"/>
        <end position="875"/>
    </location>
</feature>
<dbReference type="eggNOG" id="COG0457">
    <property type="taxonomic scope" value="Bacteria"/>
</dbReference>
<proteinExistence type="predicted"/>
<dbReference type="STRING" id="203124.Tery_0765"/>
<feature type="domain" description="NB-ARC" evidence="3">
    <location>
        <begin position="1"/>
        <end position="143"/>
    </location>
</feature>
<feature type="repeat" description="TPR" evidence="1">
    <location>
        <begin position="484"/>
        <end position="517"/>
    </location>
</feature>
<dbReference type="GO" id="GO:0043531">
    <property type="term" value="F:ADP binding"/>
    <property type="evidence" value="ECO:0007669"/>
    <property type="project" value="InterPro"/>
</dbReference>
<feature type="repeat" description="TPR" evidence="1">
    <location>
        <begin position="444"/>
        <end position="477"/>
    </location>
</feature>
<evidence type="ECO:0000313" key="4">
    <source>
        <dbReference type="EMBL" id="ABG50192.1"/>
    </source>
</evidence>
<dbReference type="Pfam" id="PF00931">
    <property type="entry name" value="NB-ARC"/>
    <property type="match status" value="1"/>
</dbReference>
<feature type="repeat" description="TPR" evidence="1">
    <location>
        <begin position="524"/>
        <end position="557"/>
    </location>
</feature>
<dbReference type="HOGENOM" id="CLU_273091_0_0_3"/>
<dbReference type="PANTHER" id="PTHR47691:SF3">
    <property type="entry name" value="HTH-TYPE TRANSCRIPTIONAL REGULATOR RV0890C-RELATED"/>
    <property type="match status" value="1"/>
</dbReference>
<dbReference type="InterPro" id="IPR011990">
    <property type="entry name" value="TPR-like_helical_dom_sf"/>
</dbReference>
<dbReference type="SMART" id="SM00028">
    <property type="entry name" value="TPR"/>
    <property type="match status" value="14"/>
</dbReference>
<dbReference type="AlphaFoldDB" id="Q117Y2"/>
<dbReference type="KEGG" id="ter:Tery_0765"/>
<dbReference type="eggNOG" id="COG1278">
    <property type="taxonomic scope" value="Bacteria"/>
</dbReference>
<feature type="repeat" description="TPR" evidence="1">
    <location>
        <begin position="604"/>
        <end position="637"/>
    </location>
</feature>
<protein>
    <submittedName>
        <fullName evidence="4">Tetratricopeptide TPR_2</fullName>
    </submittedName>
</protein>
<sequence>MGLTGGGGVGKSALAYHFATVHRYEFPDGVIGLRVDKKDVNSIARQLARIIGHPIDEDDDIEAREIMQRFFAPRRMLLIFDNAEEAKIKVLRPGGNRCAIIVTTRKQNLPVSLDLSETATIRLRSLPENDALDLLRNIVGQSEIDNALAAAKRIAEVVGRLPLALQVAGGTLRGKRRSLATYADSLQRQKEQLRLLPRLRLGEDPDFNVVACLNLSLEFLQEEEIDFFACLGVCGEDGFALRTAMAAGGCEDEFDAEDFLNKLYEVSLLNSEEVQQDRFVLHPLVREYARSVAQDRNLLSLAQERHAQFFVERLQFDDLEDETVIAEVATDLSDVFLAAEWLQSYWGQTTESRKEAYEFVLKLQPLFEHYGYWEQGISLMERLQTWAEQFDDWYTIVRCQMHQGRYWSFVEEFERAEEILISAKDISSDDQKIEDIDTRGKRHSKVLNVLGGVYKKQGKTEKAIETFKAQIAIDESLDDKKSLTIAWNRLGGVLEKQGKFKEAQQAFETEIDLAKSIDDKHGLAIGWNCLGGVLEKQGQFKEAQQAFEKGIELAKSLDDKRELAIAWNCLGGVLEKQGKFKEAQHAFEKGIELAKSLDDKHQLAIGWNCLGGVLEKQGKFKEAQEAFEKEIELAKSLDDKHGLAIGWNRLGGVLEKQGQFKEAQQAFEKGIELAKSLDDKHGLAIGWNRLGGVLEKQGQFKEAQQAFEKGIELAKSLDDKHQLAIGWNCLGGVLEKQGQFKEAQHAFETEIDLAKSLDDKHGLAIGWNCLGGVLEKQEKLKEAEHAFEKTIKNTDFNHKQSLTLGWKRLERVQKKRKLKEAQQALKEQIENAKSLDDQKSLAISWNSLGELLKKERKLDEAQQAFEIVINISQNFKDQYFLTAWALHNLGIIYKSKKEFETAEKFLKESVEIFKDNNYLPGLTKVMSTLGSVLEKQQKWKEAKKVLEESYSFAEKLGDELGQAIIANSLGQVMAHLEEDEAHERSFMYFNQSIKLGKKLNNEPHLAKVYTARGKIFCNRGQNERAVEELSQGFEIDVKLGNIRGLRIIIPSITRILSTLGKQEEALAYCERALKVAPNNTSFQELYHKIQRAIATGTQPTFFITGSVQYIRYDKKEKLYRGRISPDDGTLDIFFNDKYMNTESISQLTEGELVEVEVKEKNGKRYAKQISVIEEEEDDDW</sequence>
<dbReference type="InterPro" id="IPR019734">
    <property type="entry name" value="TPR_rpt"/>
</dbReference>
<dbReference type="Gene3D" id="1.25.40.10">
    <property type="entry name" value="Tetratricopeptide repeat domain"/>
    <property type="match status" value="3"/>
</dbReference>
<feature type="repeat" description="TPR" evidence="1">
    <location>
        <begin position="684"/>
        <end position="717"/>
    </location>
</feature>
<dbReference type="SUPFAM" id="SSF48452">
    <property type="entry name" value="TPR-like"/>
    <property type="match status" value="4"/>
</dbReference>
<accession>Q117Y2</accession>
<feature type="repeat" description="TPR" evidence="1">
    <location>
        <begin position="564"/>
        <end position="597"/>
    </location>
</feature>
<feature type="repeat" description="TPR" evidence="1">
    <location>
        <begin position="883"/>
        <end position="916"/>
    </location>
</feature>
<reference evidence="4" key="1">
    <citation type="submission" date="2006-06" db="EMBL/GenBank/DDBJ databases">
        <title>Complete sequence of Trichodesmium erythraeum IMS101.</title>
        <authorList>
            <consortium name="US DOE Joint Genome Institute"/>
            <person name="Copeland A."/>
            <person name="Lucas S."/>
            <person name="Lapidus A."/>
            <person name="Barry K."/>
            <person name="Detter J.C."/>
            <person name="Glavina del Rio T."/>
            <person name="Hammon N."/>
            <person name="Israni S."/>
            <person name="Dalin E."/>
            <person name="Tice H."/>
            <person name="Pitluck S."/>
            <person name="Kiss H."/>
            <person name="Munk A.C."/>
            <person name="Brettin T."/>
            <person name="Bruce D."/>
            <person name="Han C."/>
            <person name="Tapia R."/>
            <person name="Gilna P."/>
            <person name="Schmutz J."/>
            <person name="Larimer F."/>
            <person name="Land M."/>
            <person name="Hauser L."/>
            <person name="Kyrpides N."/>
            <person name="Kim E."/>
            <person name="Richardson P."/>
        </authorList>
    </citation>
    <scope>NUCLEOTIDE SEQUENCE [LARGE SCALE GENOMIC DNA]</scope>
    <source>
        <strain evidence="4">IMS101</strain>
    </source>
</reference>